<organism evidence="2">
    <name type="scientific">Polytomella parva</name>
    <dbReference type="NCBI Taxonomy" id="51329"/>
    <lineage>
        <taxon>Eukaryota</taxon>
        <taxon>Viridiplantae</taxon>
        <taxon>Chlorophyta</taxon>
        <taxon>core chlorophytes</taxon>
        <taxon>Chlorophyceae</taxon>
        <taxon>CS clade</taxon>
        <taxon>Chlamydomonadales</taxon>
        <taxon>Chlamydomonadaceae</taxon>
        <taxon>Polytomella</taxon>
    </lineage>
</organism>
<dbReference type="EMBL" id="HBFM01021155">
    <property type="protein sequence ID" value="CAD8778609.1"/>
    <property type="molecule type" value="Transcribed_RNA"/>
</dbReference>
<evidence type="ECO:0000256" key="1">
    <source>
        <dbReference type="SAM" id="MobiDB-lite"/>
    </source>
</evidence>
<evidence type="ECO:0000313" key="2">
    <source>
        <dbReference type="EMBL" id="CAD8778609.1"/>
    </source>
</evidence>
<name>A0A7S0V6J6_9CHLO</name>
<protein>
    <submittedName>
        <fullName evidence="2">Uncharacterized protein</fullName>
    </submittedName>
</protein>
<gene>
    <name evidence="2" type="ORF">PPAR00522_LOCUS13780</name>
</gene>
<proteinExistence type="predicted"/>
<sequence>MSNPSEIQVDSSAREKEAAFSKDLKYNVYNNFENSSHIELSEDCEESIVKAEESAKSDIRKQSSGSYIVNSRYLDAAKNYSMKSSASLPRNKATPALWIPAGGDGKHGGYAPSGKRSRGALPSKSHQSQSSTISNLANNDQEVDSPATDPSAIKIDVEACDPEEDTKLAAEAAAAEEAALATTQEEEEHLAVEMVGEERLPSGNEEAEGITVEKREPDEKEQEEEEQEEKEQEEKEQEEKEQEEKEQEERIAAENAAAEKAAVERALAEKLSVEKALAEKLGSEKETTERVVSEKAVAGKGANETEAVRLARLKAQEEDEYWHCFDQSTCCYKKFNKRESKKEKSCGCTMRCSIM</sequence>
<accession>A0A7S0V6J6</accession>
<feature type="compositionally biased region" description="Low complexity" evidence="1">
    <location>
        <begin position="123"/>
        <end position="134"/>
    </location>
</feature>
<reference evidence="2" key="1">
    <citation type="submission" date="2021-01" db="EMBL/GenBank/DDBJ databases">
        <authorList>
            <person name="Corre E."/>
            <person name="Pelletier E."/>
            <person name="Niang G."/>
            <person name="Scheremetjew M."/>
            <person name="Finn R."/>
            <person name="Kale V."/>
            <person name="Holt S."/>
            <person name="Cochrane G."/>
            <person name="Meng A."/>
            <person name="Brown T."/>
            <person name="Cohen L."/>
        </authorList>
    </citation>
    <scope>NUCLEOTIDE SEQUENCE</scope>
    <source>
        <strain evidence="2">SAG 63-3</strain>
    </source>
</reference>
<feature type="region of interest" description="Disordered" evidence="1">
    <location>
        <begin position="278"/>
        <end position="303"/>
    </location>
</feature>
<feature type="region of interest" description="Disordered" evidence="1">
    <location>
        <begin position="84"/>
        <end position="265"/>
    </location>
</feature>
<feature type="compositionally biased region" description="Acidic residues" evidence="1">
    <location>
        <begin position="219"/>
        <end position="246"/>
    </location>
</feature>
<feature type="compositionally biased region" description="Basic and acidic residues" evidence="1">
    <location>
        <begin position="278"/>
        <end position="293"/>
    </location>
</feature>
<feature type="compositionally biased region" description="Low complexity" evidence="1">
    <location>
        <begin position="169"/>
        <end position="183"/>
    </location>
</feature>
<dbReference type="AlphaFoldDB" id="A0A7S0V6J6"/>